<name>A0ABM7NTX2_9VIRU</name>
<sequence length="243" mass="28535">MEIDKIDGYILDLEAKIQFLKNQKQQLIDHQKMTNSDGNLMALKKLIDKQTSGQNHNYDDKLIMNESIYNLLYTFNERLTKLESISLCPIESFDNTLTGPEKNPPKTIDLPKTIDPLICPDCYFKSKNNYELTNHKHSCQLFLKNATIKSAYQKWAINLSKDRYKIWIINKIKECVFYYNLGSEIKNPTLIDLISLNAELINKKQADLIYEDNEISFYINYVTILTRQDKFNFKQEIINLKDN</sequence>
<proteinExistence type="predicted"/>
<evidence type="ECO:0000313" key="2">
    <source>
        <dbReference type="Proteomes" id="UP001321479"/>
    </source>
</evidence>
<dbReference type="EMBL" id="AP024483">
    <property type="protein sequence ID" value="BCS83628.1"/>
    <property type="molecule type" value="Genomic_DNA"/>
</dbReference>
<reference evidence="1 2" key="1">
    <citation type="submission" date="2021-02" db="EMBL/GenBank/DDBJ databases">
        <title>Cotonvirus japonicus, which uses Golgi apparatus of host cells for its virion factory, phylogenetically links tailed tupanvirus and icosahedral mimivirus.</title>
        <authorList>
            <person name="Takahashi H."/>
            <person name="Fukaya S."/>
            <person name="Song C."/>
            <person name="Murata K."/>
            <person name="Takemura M."/>
        </authorList>
    </citation>
    <scope>NUCLEOTIDE SEQUENCE [LARGE SCALE GENOMIC DNA]</scope>
</reference>
<accession>A0ABM7NTX2</accession>
<dbReference type="GeneID" id="80558833"/>
<dbReference type="Proteomes" id="UP001321479">
    <property type="component" value="Segment"/>
</dbReference>
<keyword evidence="2" id="KW-1185">Reference proteome</keyword>
<dbReference type="RefSeq" id="YP_010842236.1">
    <property type="nucleotide sequence ID" value="NC_079139.1"/>
</dbReference>
<organism evidence="1 2">
    <name type="scientific">Cotonvirus japonicus</name>
    <dbReference type="NCBI Taxonomy" id="2811091"/>
    <lineage>
        <taxon>Viruses</taxon>
        <taxon>Varidnaviria</taxon>
        <taxon>Bamfordvirae</taxon>
        <taxon>Nucleocytoviricota</taxon>
        <taxon>Megaviricetes</taxon>
        <taxon>Imitervirales</taxon>
        <taxon>Mimiviridae</taxon>
        <taxon>Megamimivirinae</taxon>
        <taxon>Cotonvirus</taxon>
        <taxon>Cotonvirus japonicum</taxon>
    </lineage>
</organism>
<protein>
    <submittedName>
        <fullName evidence="1">Uncharacterized protein</fullName>
    </submittedName>
</protein>
<evidence type="ECO:0000313" key="1">
    <source>
        <dbReference type="EMBL" id="BCS83628.1"/>
    </source>
</evidence>